<sequence>MNFYINNKVNSKIRDFLNMNIITNFLTPEREEILIKCKKEELLFYANNGFTECKLTFKSSEIKYKKQGECVISAKILLTLLENLKNCEEIGFKKIENALLQISSDKFECNLICLTKKLLIKDIQIEEDMKKLTFDFDFLNLINSKFKDFYRSSSSQPQKIQKNSVFSTINFRKKIDSEEINIILSDSSRILKANFALKELEEVNFFEFNLPVEILNSIISLFRENHDSKKINFYLKNNSLLINSENLIFKTQLYSGTYPDLLKMFSAQEKINFSVNKSTLISALERNLLLSEKNLSFACYKIFDNNLTLEYRDSSKGYLREEIEIQNNKGKEKFIEFSLNSLFLKQLLKGIPDSEIIFSISETFKPIILFGEEEGKNFKQLILPLKFS</sequence>
<evidence type="ECO:0000256" key="3">
    <source>
        <dbReference type="ARBA" id="ARBA00010752"/>
    </source>
</evidence>
<dbReference type="KEGG" id="mss:MSU_0002"/>
<dbReference type="GO" id="GO:0003677">
    <property type="term" value="F:DNA binding"/>
    <property type="evidence" value="ECO:0007669"/>
    <property type="project" value="UniProtKB-KW"/>
</dbReference>
<dbReference type="RefSeq" id="WP_013608710.1">
    <property type="nucleotide sequence ID" value="NC_015155.1"/>
</dbReference>
<evidence type="ECO:0000313" key="13">
    <source>
        <dbReference type="Proteomes" id="UP000007484"/>
    </source>
</evidence>
<dbReference type="InterPro" id="IPR022635">
    <property type="entry name" value="DNA_polIII_beta_C"/>
</dbReference>
<dbReference type="HOGENOM" id="CLU_721248_0_0_14"/>
<organism evidence="12 13">
    <name type="scientific">Mycoplasma suis (strain Illinois)</name>
    <dbReference type="NCBI Taxonomy" id="768700"/>
    <lineage>
        <taxon>Bacteria</taxon>
        <taxon>Bacillati</taxon>
        <taxon>Mycoplasmatota</taxon>
        <taxon>Mollicutes</taxon>
        <taxon>Mycoplasmataceae</taxon>
        <taxon>Mycoplasma</taxon>
    </lineage>
</organism>
<comment type="subunit">
    <text evidence="4">Forms a ring-shaped head-to-tail homodimer around DNA which binds and tethers DNA polymerases and other proteins to the DNA. The DNA replisome complex has a single clamp-loading complex (3 tau and 1 each of delta, delta', psi and chi subunits) which binds 3 Pol III cores (1 core on the leading strand and 2 on the lagging strand) each with a beta sliding clamp dimer. Additional proteins in the replisome are other copies of gamma, psi and chi, Ssb, DNA helicase and RNA primase.</text>
</comment>
<keyword evidence="6 12" id="KW-0808">Transferase</keyword>
<evidence type="ECO:0000256" key="5">
    <source>
        <dbReference type="ARBA" id="ARBA00022490"/>
    </source>
</evidence>
<evidence type="ECO:0000256" key="9">
    <source>
        <dbReference type="ARBA" id="ARBA00022932"/>
    </source>
</evidence>
<evidence type="ECO:0000256" key="8">
    <source>
        <dbReference type="ARBA" id="ARBA00022705"/>
    </source>
</evidence>
<dbReference type="InterPro" id="IPR046938">
    <property type="entry name" value="DNA_clamp_sf"/>
</dbReference>
<keyword evidence="13" id="KW-1185">Reference proteome</keyword>
<evidence type="ECO:0000256" key="4">
    <source>
        <dbReference type="ARBA" id="ARBA00011400"/>
    </source>
</evidence>
<keyword evidence="10" id="KW-0238">DNA-binding</keyword>
<evidence type="ECO:0000256" key="7">
    <source>
        <dbReference type="ARBA" id="ARBA00022695"/>
    </source>
</evidence>
<dbReference type="Gene3D" id="3.70.10.10">
    <property type="match status" value="1"/>
</dbReference>
<dbReference type="STRING" id="768700.MSU_0002"/>
<dbReference type="GO" id="GO:0008408">
    <property type="term" value="F:3'-5' exonuclease activity"/>
    <property type="evidence" value="ECO:0007669"/>
    <property type="project" value="InterPro"/>
</dbReference>
<dbReference type="EMBL" id="CP002525">
    <property type="protein sequence ID" value="ADX97553.1"/>
    <property type="molecule type" value="Genomic_DNA"/>
</dbReference>
<keyword evidence="5" id="KW-0963">Cytoplasm</keyword>
<reference evidence="12 13" key="1">
    <citation type="journal article" date="2011" name="J. Bacteriol.">
        <title>Complete genome sequences of two hemotropic Mycoplasmas, Mycoplasma haemofelis strain Ohio2 and Mycoplasma suis strain Illinois.</title>
        <authorList>
            <person name="Messick J.B."/>
            <person name="Santos A.P."/>
            <person name="Guimaraes A.M."/>
        </authorList>
    </citation>
    <scope>NUCLEOTIDE SEQUENCE [LARGE SCALE GENOMIC DNA]</scope>
    <source>
        <strain evidence="12 13">Illinois</strain>
    </source>
</reference>
<evidence type="ECO:0000256" key="2">
    <source>
        <dbReference type="ARBA" id="ARBA00004496"/>
    </source>
</evidence>
<keyword evidence="9" id="KW-0239">DNA-directed DNA polymerase</keyword>
<dbReference type="GO" id="GO:0005737">
    <property type="term" value="C:cytoplasm"/>
    <property type="evidence" value="ECO:0007669"/>
    <property type="project" value="UniProtKB-SubCell"/>
</dbReference>
<dbReference type="EC" id="2.7.7.7" evidence="12"/>
<dbReference type="Gene3D" id="3.10.150.10">
    <property type="entry name" value="DNA Polymerase III, subunit A, domain 2"/>
    <property type="match status" value="1"/>
</dbReference>
<comment type="subcellular location">
    <subcellularLocation>
        <location evidence="2">Cytoplasm</location>
    </subcellularLocation>
</comment>
<dbReference type="Pfam" id="PF02768">
    <property type="entry name" value="DNA_pol3_beta_3"/>
    <property type="match status" value="1"/>
</dbReference>
<dbReference type="GO" id="GO:0006271">
    <property type="term" value="P:DNA strand elongation involved in DNA replication"/>
    <property type="evidence" value="ECO:0007669"/>
    <property type="project" value="TreeGrafter"/>
</dbReference>
<name>F0QPY3_MYCSL</name>
<evidence type="ECO:0000259" key="11">
    <source>
        <dbReference type="Pfam" id="PF02768"/>
    </source>
</evidence>
<dbReference type="AlphaFoldDB" id="F0QPY3"/>
<comment type="function">
    <text evidence="1">Confers DNA tethering and processivity to DNA polymerases and other proteins. Acts as a clamp, forming a ring around DNA (a reaction catalyzed by the clamp-loading complex) which diffuses in an ATP-independent manner freely and bidirectionally along dsDNA. Initially characterized for its ability to contact the catalytic subunit of DNA polymerase III (Pol III), a complex, multichain enzyme responsible for most of the replicative synthesis in bacteria; Pol III exhibits 3'-5' exonuclease proofreading activity. The beta chain is required for initiation of replication as well as for processivity of DNA replication.</text>
</comment>
<dbReference type="SMART" id="SM00480">
    <property type="entry name" value="POL3Bc"/>
    <property type="match status" value="1"/>
</dbReference>
<protein>
    <submittedName>
        <fullName evidence="12">DNA polymerase III, beta subunit</fullName>
        <ecNumber evidence="12">2.7.7.7</ecNumber>
    </submittedName>
</protein>
<evidence type="ECO:0000256" key="1">
    <source>
        <dbReference type="ARBA" id="ARBA00002266"/>
    </source>
</evidence>
<dbReference type="PANTHER" id="PTHR30478:SF0">
    <property type="entry name" value="BETA SLIDING CLAMP"/>
    <property type="match status" value="1"/>
</dbReference>
<evidence type="ECO:0000256" key="6">
    <source>
        <dbReference type="ARBA" id="ARBA00022679"/>
    </source>
</evidence>
<dbReference type="PANTHER" id="PTHR30478">
    <property type="entry name" value="DNA POLYMERASE III SUBUNIT BETA"/>
    <property type="match status" value="1"/>
</dbReference>
<keyword evidence="7 12" id="KW-0548">Nucleotidyltransferase</keyword>
<proteinExistence type="inferred from homology"/>
<evidence type="ECO:0000313" key="12">
    <source>
        <dbReference type="EMBL" id="ADX97553.1"/>
    </source>
</evidence>
<accession>F0QPY3</accession>
<dbReference type="SUPFAM" id="SSF55979">
    <property type="entry name" value="DNA clamp"/>
    <property type="match status" value="1"/>
</dbReference>
<dbReference type="GO" id="GO:0009360">
    <property type="term" value="C:DNA polymerase III complex"/>
    <property type="evidence" value="ECO:0007669"/>
    <property type="project" value="InterPro"/>
</dbReference>
<gene>
    <name evidence="12" type="primary">dnaN</name>
    <name evidence="12" type="ordered locus">MSU_0002</name>
</gene>
<dbReference type="InterPro" id="IPR001001">
    <property type="entry name" value="DNA_polIII_beta"/>
</dbReference>
<keyword evidence="8" id="KW-0235">DNA replication</keyword>
<dbReference type="Proteomes" id="UP000007484">
    <property type="component" value="Chromosome"/>
</dbReference>
<dbReference type="GO" id="GO:0003887">
    <property type="term" value="F:DNA-directed DNA polymerase activity"/>
    <property type="evidence" value="ECO:0007669"/>
    <property type="project" value="UniProtKB-KW"/>
</dbReference>
<feature type="domain" description="DNA polymerase III beta sliding clamp C-terminal" evidence="11">
    <location>
        <begin position="268"/>
        <end position="385"/>
    </location>
</feature>
<evidence type="ECO:0000256" key="10">
    <source>
        <dbReference type="ARBA" id="ARBA00023125"/>
    </source>
</evidence>
<comment type="similarity">
    <text evidence="3">Belongs to the beta sliding clamp family.</text>
</comment>